<dbReference type="AlphaFoldDB" id="A0AA38RSX0"/>
<name>A0AA38RSX0_9PEZI</name>
<proteinExistence type="predicted"/>
<sequence length="266" mass="27737">MSVCKVCSDPLILTLPDDEDDPSSPTHSFPDDLELLACGCHFHWQCLLDQSPQIAQSLSCPSCGAHLAATSAAAESSSSSAAAGSSSSPFPAAAPGTSILVRYTNEGGVQENLDVLPDVAEEAYLDAHPAARPARALHVMCAEGDVGGIVDLLRDAAEDDPSAAQDLLRYQDPLAGMRSGLHLAVERGQEEVLWLLLWLASPAPGGVFPPAAVEAAGVMGVEERPARLVPDVRGLRDARGRTAEDVAAEMGPRWSALLEGGVLRAS</sequence>
<dbReference type="GO" id="GO:0008270">
    <property type="term" value="F:zinc ion binding"/>
    <property type="evidence" value="ECO:0007669"/>
    <property type="project" value="UniProtKB-KW"/>
</dbReference>
<comment type="caution">
    <text evidence="3">The sequence shown here is derived from an EMBL/GenBank/DDBJ whole genome shotgun (WGS) entry which is preliminary data.</text>
</comment>
<protein>
    <submittedName>
        <fullName evidence="3">Ring finger</fullName>
    </submittedName>
</protein>
<evidence type="ECO:0000313" key="3">
    <source>
        <dbReference type="EMBL" id="KAJ9156709.1"/>
    </source>
</evidence>
<keyword evidence="4" id="KW-1185">Reference proteome</keyword>
<evidence type="ECO:0000313" key="4">
    <source>
        <dbReference type="Proteomes" id="UP001174694"/>
    </source>
</evidence>
<dbReference type="InterPro" id="IPR001841">
    <property type="entry name" value="Znf_RING"/>
</dbReference>
<keyword evidence="1" id="KW-0479">Metal-binding</keyword>
<gene>
    <name evidence="3" type="ORF">NKR23_g1090</name>
</gene>
<feature type="domain" description="RING-type" evidence="2">
    <location>
        <begin position="4"/>
        <end position="63"/>
    </location>
</feature>
<dbReference type="EMBL" id="JANBVO010000002">
    <property type="protein sequence ID" value="KAJ9156709.1"/>
    <property type="molecule type" value="Genomic_DNA"/>
</dbReference>
<accession>A0AA38RSX0</accession>
<dbReference type="InterPro" id="IPR036770">
    <property type="entry name" value="Ankyrin_rpt-contain_sf"/>
</dbReference>
<keyword evidence="1" id="KW-0862">Zinc</keyword>
<keyword evidence="1" id="KW-0863">Zinc-finger</keyword>
<evidence type="ECO:0000256" key="1">
    <source>
        <dbReference type="PROSITE-ProRule" id="PRU00175"/>
    </source>
</evidence>
<evidence type="ECO:0000259" key="2">
    <source>
        <dbReference type="PROSITE" id="PS50089"/>
    </source>
</evidence>
<reference evidence="3" key="1">
    <citation type="submission" date="2022-07" db="EMBL/GenBank/DDBJ databases">
        <title>Fungi with potential for degradation of polypropylene.</title>
        <authorList>
            <person name="Gostincar C."/>
        </authorList>
    </citation>
    <scope>NUCLEOTIDE SEQUENCE</scope>
    <source>
        <strain evidence="3">EXF-13308</strain>
    </source>
</reference>
<organism evidence="3 4">
    <name type="scientific">Pleurostoma richardsiae</name>
    <dbReference type="NCBI Taxonomy" id="41990"/>
    <lineage>
        <taxon>Eukaryota</taxon>
        <taxon>Fungi</taxon>
        <taxon>Dikarya</taxon>
        <taxon>Ascomycota</taxon>
        <taxon>Pezizomycotina</taxon>
        <taxon>Sordariomycetes</taxon>
        <taxon>Sordariomycetidae</taxon>
        <taxon>Calosphaeriales</taxon>
        <taxon>Pleurostomataceae</taxon>
        <taxon>Pleurostoma</taxon>
    </lineage>
</organism>
<dbReference type="Gene3D" id="1.25.40.20">
    <property type="entry name" value="Ankyrin repeat-containing domain"/>
    <property type="match status" value="1"/>
</dbReference>
<dbReference type="PROSITE" id="PS50089">
    <property type="entry name" value="ZF_RING_2"/>
    <property type="match status" value="1"/>
</dbReference>
<dbReference type="Proteomes" id="UP001174694">
    <property type="component" value="Unassembled WGS sequence"/>
</dbReference>